<dbReference type="InterPro" id="IPR045214">
    <property type="entry name" value="Surf1/Surf4"/>
</dbReference>
<dbReference type="Pfam" id="PF02104">
    <property type="entry name" value="SURF1"/>
    <property type="match status" value="1"/>
</dbReference>
<dbReference type="PROSITE" id="PS50895">
    <property type="entry name" value="SURF1"/>
    <property type="match status" value="1"/>
</dbReference>
<keyword evidence="6" id="KW-1003">Cell membrane</keyword>
<evidence type="ECO:0000256" key="2">
    <source>
        <dbReference type="ARBA" id="ARBA00007165"/>
    </source>
</evidence>
<name>A0ABQ5Y969_9NEIS</name>
<protein>
    <recommendedName>
        <fullName evidence="6">SURF1-like protein</fullName>
    </recommendedName>
</protein>
<accession>A0ABQ5Y969</accession>
<comment type="caution">
    <text evidence="7">The sequence shown here is derived from an EMBL/GenBank/DDBJ whole genome shotgun (WGS) entry which is preliminary data.</text>
</comment>
<dbReference type="PANTHER" id="PTHR23427">
    <property type="entry name" value="SURFEIT LOCUS PROTEIN"/>
    <property type="match status" value="1"/>
</dbReference>
<organism evidence="7 8">
    <name type="scientific">Chitinimonas prasina</name>
    <dbReference type="NCBI Taxonomy" id="1434937"/>
    <lineage>
        <taxon>Bacteria</taxon>
        <taxon>Pseudomonadati</taxon>
        <taxon>Pseudomonadota</taxon>
        <taxon>Betaproteobacteria</taxon>
        <taxon>Neisseriales</taxon>
        <taxon>Chitinibacteraceae</taxon>
        <taxon>Chitinimonas</taxon>
    </lineage>
</organism>
<gene>
    <name evidence="7" type="ORF">GCM10007907_02800</name>
</gene>
<dbReference type="InterPro" id="IPR002994">
    <property type="entry name" value="Surf1/Shy1"/>
</dbReference>
<dbReference type="PANTHER" id="PTHR23427:SF2">
    <property type="entry name" value="SURFEIT LOCUS PROTEIN 1"/>
    <property type="match status" value="1"/>
</dbReference>
<comment type="similarity">
    <text evidence="2 6">Belongs to the SURF1 family.</text>
</comment>
<dbReference type="CDD" id="cd06662">
    <property type="entry name" value="SURF1"/>
    <property type="match status" value="1"/>
</dbReference>
<keyword evidence="4 6" id="KW-1133">Transmembrane helix</keyword>
<evidence type="ECO:0000256" key="3">
    <source>
        <dbReference type="ARBA" id="ARBA00022692"/>
    </source>
</evidence>
<keyword evidence="3 6" id="KW-0812">Transmembrane</keyword>
<sequence>MPLRRPRLLIIIATLLFVALTLRLGYWQLGRGQHKQALAERQQAMDQLALLPWRGELGEAAWQRRYQVEGAWLASGQIFLDNRIHKGRAGFHALAPLQLADGRLLLVNRGWLPKVPGVQPQAPLPAGPVVLQIRLQPPQQQYVELSADQAGGVVWQNLDWARYRKLVPASVVPALAQQLGESDALARDWPAVDFGVEKHYAYAGQWFLFAALAVVLFFILHWKRRNT</sequence>
<evidence type="ECO:0000256" key="5">
    <source>
        <dbReference type="ARBA" id="ARBA00023136"/>
    </source>
</evidence>
<dbReference type="EMBL" id="BSOG01000001">
    <property type="protein sequence ID" value="GLR11490.1"/>
    <property type="molecule type" value="Genomic_DNA"/>
</dbReference>
<feature type="transmembrane region" description="Helical" evidence="6">
    <location>
        <begin position="200"/>
        <end position="222"/>
    </location>
</feature>
<evidence type="ECO:0000313" key="7">
    <source>
        <dbReference type="EMBL" id="GLR11490.1"/>
    </source>
</evidence>
<dbReference type="Proteomes" id="UP001156706">
    <property type="component" value="Unassembled WGS sequence"/>
</dbReference>
<evidence type="ECO:0000256" key="4">
    <source>
        <dbReference type="ARBA" id="ARBA00022989"/>
    </source>
</evidence>
<dbReference type="RefSeq" id="WP_284194645.1">
    <property type="nucleotide sequence ID" value="NZ_BSOG01000001.1"/>
</dbReference>
<comment type="caution">
    <text evidence="6">Lacks conserved residue(s) required for the propagation of feature annotation.</text>
</comment>
<comment type="subcellular location">
    <subcellularLocation>
        <location evidence="6">Cell membrane</location>
        <topology evidence="6">Multi-pass membrane protein</topology>
    </subcellularLocation>
    <subcellularLocation>
        <location evidence="1">Membrane</location>
    </subcellularLocation>
</comment>
<reference evidence="8" key="1">
    <citation type="journal article" date="2019" name="Int. J. Syst. Evol. Microbiol.">
        <title>The Global Catalogue of Microorganisms (GCM) 10K type strain sequencing project: providing services to taxonomists for standard genome sequencing and annotation.</title>
        <authorList>
            <consortium name="The Broad Institute Genomics Platform"/>
            <consortium name="The Broad Institute Genome Sequencing Center for Infectious Disease"/>
            <person name="Wu L."/>
            <person name="Ma J."/>
        </authorList>
    </citation>
    <scope>NUCLEOTIDE SEQUENCE [LARGE SCALE GENOMIC DNA]</scope>
    <source>
        <strain evidence="8">NBRC 110044</strain>
    </source>
</reference>
<keyword evidence="5 6" id="KW-0472">Membrane</keyword>
<evidence type="ECO:0000256" key="1">
    <source>
        <dbReference type="ARBA" id="ARBA00004370"/>
    </source>
</evidence>
<keyword evidence="8" id="KW-1185">Reference proteome</keyword>
<evidence type="ECO:0000313" key="8">
    <source>
        <dbReference type="Proteomes" id="UP001156706"/>
    </source>
</evidence>
<evidence type="ECO:0000256" key="6">
    <source>
        <dbReference type="RuleBase" id="RU363076"/>
    </source>
</evidence>
<proteinExistence type="inferred from homology"/>